<evidence type="ECO:0000259" key="2">
    <source>
        <dbReference type="PROSITE" id="PS50041"/>
    </source>
</evidence>
<feature type="signal peptide" evidence="1">
    <location>
        <begin position="1"/>
        <end position="18"/>
    </location>
</feature>
<feature type="domain" description="C-type lectin" evidence="2">
    <location>
        <begin position="124"/>
        <end position="229"/>
    </location>
</feature>
<sequence length="267" mass="28920">MIRTSVILIAILAGLVSCQESTTSTIGSSSSTTITVGETTLSPMQTASAEDNTDQVFSRLVIANKRATEHWGLTNDEAEKVCQDMVKKIHNETDSDSEDVRTLVDRILNDHNVDGGIEAVNITAHLLSIHSIEEYNLLGSFLARLPGDVYWTGGKLTRYVNNNRKTNKQTTSLILTWSDGTTSDPYSLGIDETRAKELAEGKVYCLAFNTINGQWQARSCDDRLPYACILAHGHEDSTTVSALDAVDASSTVSGQTTTQIPSTTTSA</sequence>
<dbReference type="InterPro" id="IPR016187">
    <property type="entry name" value="CTDL_fold"/>
</dbReference>
<dbReference type="PROSITE" id="PS50041">
    <property type="entry name" value="C_TYPE_LECTIN_2"/>
    <property type="match status" value="1"/>
</dbReference>
<dbReference type="InterPro" id="IPR016186">
    <property type="entry name" value="C-type_lectin-like/link_sf"/>
</dbReference>
<dbReference type="PROSITE" id="PS51257">
    <property type="entry name" value="PROKAR_LIPOPROTEIN"/>
    <property type="match status" value="1"/>
</dbReference>
<accession>A0ABD2PKF9</accession>
<dbReference type="CDD" id="cd00037">
    <property type="entry name" value="CLECT"/>
    <property type="match status" value="1"/>
</dbReference>
<keyword evidence="1" id="KW-0732">Signal</keyword>
<dbReference type="Pfam" id="PF00059">
    <property type="entry name" value="Lectin_C"/>
    <property type="match status" value="1"/>
</dbReference>
<name>A0ABD2PKF9_9PLAT</name>
<feature type="chain" id="PRO_5044828354" description="C-type lectin domain-containing protein" evidence="1">
    <location>
        <begin position="19"/>
        <end position="267"/>
    </location>
</feature>
<reference evidence="3 4" key="1">
    <citation type="submission" date="2024-11" db="EMBL/GenBank/DDBJ databases">
        <title>Adaptive evolution of stress response genes in parasites aligns with host niche diversity.</title>
        <authorList>
            <person name="Hahn C."/>
            <person name="Resl P."/>
        </authorList>
    </citation>
    <scope>NUCLEOTIDE SEQUENCE [LARGE SCALE GENOMIC DNA]</scope>
    <source>
        <strain evidence="3">EGGRZ-B1_66</strain>
        <tissue evidence="3">Body</tissue>
    </source>
</reference>
<comment type="caution">
    <text evidence="3">The sequence shown here is derived from an EMBL/GenBank/DDBJ whole genome shotgun (WGS) entry which is preliminary data.</text>
</comment>
<keyword evidence="4" id="KW-1185">Reference proteome</keyword>
<dbReference type="AlphaFoldDB" id="A0ABD2PKF9"/>
<dbReference type="Gene3D" id="3.10.100.10">
    <property type="entry name" value="Mannose-Binding Protein A, subunit A"/>
    <property type="match status" value="1"/>
</dbReference>
<dbReference type="EMBL" id="JBJKFK010007388">
    <property type="protein sequence ID" value="KAL3307428.1"/>
    <property type="molecule type" value="Genomic_DNA"/>
</dbReference>
<evidence type="ECO:0000313" key="4">
    <source>
        <dbReference type="Proteomes" id="UP001626550"/>
    </source>
</evidence>
<dbReference type="Proteomes" id="UP001626550">
    <property type="component" value="Unassembled WGS sequence"/>
</dbReference>
<dbReference type="SUPFAM" id="SSF56436">
    <property type="entry name" value="C-type lectin-like"/>
    <property type="match status" value="1"/>
</dbReference>
<protein>
    <recommendedName>
        <fullName evidence="2">C-type lectin domain-containing protein</fullName>
    </recommendedName>
</protein>
<organism evidence="3 4">
    <name type="scientific">Cichlidogyrus casuarinus</name>
    <dbReference type="NCBI Taxonomy" id="1844966"/>
    <lineage>
        <taxon>Eukaryota</taxon>
        <taxon>Metazoa</taxon>
        <taxon>Spiralia</taxon>
        <taxon>Lophotrochozoa</taxon>
        <taxon>Platyhelminthes</taxon>
        <taxon>Monogenea</taxon>
        <taxon>Monopisthocotylea</taxon>
        <taxon>Dactylogyridea</taxon>
        <taxon>Ancyrocephalidae</taxon>
        <taxon>Cichlidogyrus</taxon>
    </lineage>
</organism>
<proteinExistence type="predicted"/>
<dbReference type="InterPro" id="IPR001304">
    <property type="entry name" value="C-type_lectin-like"/>
</dbReference>
<evidence type="ECO:0000313" key="3">
    <source>
        <dbReference type="EMBL" id="KAL3307428.1"/>
    </source>
</evidence>
<evidence type="ECO:0000256" key="1">
    <source>
        <dbReference type="SAM" id="SignalP"/>
    </source>
</evidence>
<gene>
    <name evidence="3" type="ORF">Ciccas_014056</name>
</gene>